<dbReference type="AlphaFoldDB" id="A0A6M0CZ13"/>
<gene>
    <name evidence="2" type="ORF">GWK10_17480</name>
</gene>
<protein>
    <submittedName>
        <fullName evidence="2">Heavy metal-binding domain-containing protein</fullName>
    </submittedName>
</protein>
<dbReference type="PANTHER" id="PTHR34068:SF1">
    <property type="entry name" value="UPF0145 PROTEIN YBJQ"/>
    <property type="match status" value="1"/>
</dbReference>
<dbReference type="PANTHER" id="PTHR34068">
    <property type="entry name" value="UPF0145 PROTEIN YBJQ"/>
    <property type="match status" value="1"/>
</dbReference>
<comment type="caution">
    <text evidence="2">The sequence shown here is derived from an EMBL/GenBank/DDBJ whole genome shotgun (WGS) entry which is preliminary data.</text>
</comment>
<dbReference type="InterPro" id="IPR002765">
    <property type="entry name" value="UPF0145_YbjQ-like"/>
</dbReference>
<keyword evidence="3" id="KW-1185">Reference proteome</keyword>
<dbReference type="SUPFAM" id="SSF117782">
    <property type="entry name" value="YbjQ-like"/>
    <property type="match status" value="1"/>
</dbReference>
<evidence type="ECO:0000313" key="2">
    <source>
        <dbReference type="EMBL" id="NER19010.1"/>
    </source>
</evidence>
<dbReference type="Pfam" id="PF01906">
    <property type="entry name" value="YbjQ_1"/>
    <property type="match status" value="1"/>
</dbReference>
<sequence>MILTTTNSIDGKTISNYLGVVTGTTYVVNYGTKGMSFKDMFNSSKYYANYENGLEEAKEEAFQKLRDNANNQAADAVVGISFDIEMMGANGVTMVSIVGTAVKFA</sequence>
<dbReference type="EMBL" id="JAABOQ010000008">
    <property type="protein sequence ID" value="NER19010.1"/>
    <property type="molecule type" value="Genomic_DNA"/>
</dbReference>
<dbReference type="RefSeq" id="WP_164033692.1">
    <property type="nucleotide sequence ID" value="NZ_JAABOQ010000008.1"/>
</dbReference>
<dbReference type="Gene3D" id="3.30.110.70">
    <property type="entry name" value="Hypothetical protein apc22750. Chain B"/>
    <property type="match status" value="1"/>
</dbReference>
<evidence type="ECO:0000256" key="1">
    <source>
        <dbReference type="ARBA" id="ARBA00010751"/>
    </source>
</evidence>
<accession>A0A6M0CZ13</accession>
<comment type="similarity">
    <text evidence="1">Belongs to the UPF0145 family.</text>
</comment>
<reference evidence="2 3" key="1">
    <citation type="submission" date="2020-01" db="EMBL/GenBank/DDBJ databases">
        <title>Spongiivirga citrea KCTC 32990T.</title>
        <authorList>
            <person name="Wang G."/>
        </authorList>
    </citation>
    <scope>NUCLEOTIDE SEQUENCE [LARGE SCALE GENOMIC DNA]</scope>
    <source>
        <strain evidence="2 3">KCTC 32990</strain>
    </source>
</reference>
<name>A0A6M0CZ13_9FLAO</name>
<organism evidence="2 3">
    <name type="scientific">Spongiivirga citrea</name>
    <dbReference type="NCBI Taxonomy" id="1481457"/>
    <lineage>
        <taxon>Bacteria</taxon>
        <taxon>Pseudomonadati</taxon>
        <taxon>Bacteroidota</taxon>
        <taxon>Flavobacteriia</taxon>
        <taxon>Flavobacteriales</taxon>
        <taxon>Flavobacteriaceae</taxon>
        <taxon>Spongiivirga</taxon>
    </lineage>
</organism>
<proteinExistence type="inferred from homology"/>
<dbReference type="Proteomes" id="UP000474296">
    <property type="component" value="Unassembled WGS sequence"/>
</dbReference>
<dbReference type="InterPro" id="IPR035439">
    <property type="entry name" value="UPF0145_dom_sf"/>
</dbReference>
<evidence type="ECO:0000313" key="3">
    <source>
        <dbReference type="Proteomes" id="UP000474296"/>
    </source>
</evidence>